<name>A0AAV5RQB9_STABA</name>
<comment type="similarity">
    <text evidence="2 4">Belongs to the OS-9 family.</text>
</comment>
<dbReference type="InterPro" id="IPR045149">
    <property type="entry name" value="OS-9-like"/>
</dbReference>
<keyword evidence="4" id="KW-0472">Membrane</keyword>
<dbReference type="PANTHER" id="PTHR15414:SF0">
    <property type="entry name" value="ENDOPLASMIC RETICULUM LECTIN 1"/>
    <property type="match status" value="1"/>
</dbReference>
<comment type="caution">
    <text evidence="5">The sequence shown here is derived from an EMBL/GenBank/DDBJ whole genome shotgun (WGS) entry which is preliminary data.</text>
</comment>
<gene>
    <name evidence="5" type="ORF">DASB73_042850</name>
</gene>
<keyword evidence="3 4" id="KW-0430">Lectin</keyword>
<evidence type="ECO:0000256" key="4">
    <source>
        <dbReference type="RuleBase" id="RU369099"/>
    </source>
</evidence>
<dbReference type="Proteomes" id="UP001362899">
    <property type="component" value="Unassembled WGS sequence"/>
</dbReference>
<comment type="function">
    <text evidence="4">Lectin involved in the quality control of the secretory pathway. As a member of the endoplasmic reticulum-associated degradation lumenal (ERAD-L) surveillance system, targets misfolded endoplasmic reticulum lumenal glycoproteins for degradation.</text>
</comment>
<dbReference type="EMBL" id="BTGC01000008">
    <property type="protein sequence ID" value="GMM53322.1"/>
    <property type="molecule type" value="Genomic_DNA"/>
</dbReference>
<organism evidence="5 6">
    <name type="scientific">Starmerella bacillaris</name>
    <name type="common">Yeast</name>
    <name type="synonym">Candida zemplinina</name>
    <dbReference type="NCBI Taxonomy" id="1247836"/>
    <lineage>
        <taxon>Eukaryota</taxon>
        <taxon>Fungi</taxon>
        <taxon>Dikarya</taxon>
        <taxon>Ascomycota</taxon>
        <taxon>Saccharomycotina</taxon>
        <taxon>Dipodascomycetes</taxon>
        <taxon>Dipodascales</taxon>
        <taxon>Trichomonascaceae</taxon>
        <taxon>Starmerella</taxon>
    </lineage>
</organism>
<evidence type="ECO:0000313" key="5">
    <source>
        <dbReference type="EMBL" id="GMM53322.1"/>
    </source>
</evidence>
<evidence type="ECO:0000256" key="1">
    <source>
        <dbReference type="ARBA" id="ARBA00004367"/>
    </source>
</evidence>
<dbReference type="GO" id="GO:0005788">
    <property type="term" value="C:endoplasmic reticulum lumen"/>
    <property type="evidence" value="ECO:0007669"/>
    <property type="project" value="UniProtKB-UniRule"/>
</dbReference>
<accession>A0AAV5RQB9</accession>
<dbReference type="Gene3D" id="2.70.130.10">
    <property type="entry name" value="Mannose-6-phosphate receptor binding domain"/>
    <property type="match status" value="1"/>
</dbReference>
<dbReference type="GO" id="GO:0030970">
    <property type="term" value="P:retrograde protein transport, ER to cytosol"/>
    <property type="evidence" value="ECO:0007669"/>
    <property type="project" value="TreeGrafter"/>
</dbReference>
<reference evidence="5 6" key="1">
    <citation type="journal article" date="2023" name="Elife">
        <title>Identification of key yeast species and microbe-microbe interactions impacting larval growth of Drosophila in the wild.</title>
        <authorList>
            <person name="Mure A."/>
            <person name="Sugiura Y."/>
            <person name="Maeda R."/>
            <person name="Honda K."/>
            <person name="Sakurai N."/>
            <person name="Takahashi Y."/>
            <person name="Watada M."/>
            <person name="Katoh T."/>
            <person name="Gotoh A."/>
            <person name="Gotoh Y."/>
            <person name="Taniguchi I."/>
            <person name="Nakamura K."/>
            <person name="Hayashi T."/>
            <person name="Katayama T."/>
            <person name="Uemura T."/>
            <person name="Hattori Y."/>
        </authorList>
    </citation>
    <scope>NUCLEOTIDE SEQUENCE [LARGE SCALE GENOMIC DNA]</scope>
    <source>
        <strain evidence="5 6">SB-73</strain>
    </source>
</reference>
<dbReference type="InterPro" id="IPR009011">
    <property type="entry name" value="Man6P_isomerase_rcpt-bd_dom_sf"/>
</dbReference>
<dbReference type="GO" id="GO:0030968">
    <property type="term" value="P:endoplasmic reticulum unfolded protein response"/>
    <property type="evidence" value="ECO:0007669"/>
    <property type="project" value="UniProtKB-UniRule"/>
</dbReference>
<protein>
    <recommendedName>
        <fullName evidence="4">Endoplasmic reticulum lectin</fullName>
    </recommendedName>
    <alternativeName>
        <fullName evidence="4">Protein OS-9 homolog</fullName>
    </alternativeName>
</protein>
<dbReference type="GO" id="GO:0005789">
    <property type="term" value="C:endoplasmic reticulum membrane"/>
    <property type="evidence" value="ECO:0007669"/>
    <property type="project" value="UniProtKB-SubCell"/>
</dbReference>
<evidence type="ECO:0000256" key="2">
    <source>
        <dbReference type="ARBA" id="ARBA00009918"/>
    </source>
</evidence>
<evidence type="ECO:0000256" key="3">
    <source>
        <dbReference type="ARBA" id="ARBA00022734"/>
    </source>
</evidence>
<keyword evidence="6" id="KW-1185">Reference proteome</keyword>
<dbReference type="PANTHER" id="PTHR15414">
    <property type="entry name" value="OS-9-RELATED"/>
    <property type="match status" value="1"/>
</dbReference>
<evidence type="ECO:0000313" key="6">
    <source>
        <dbReference type="Proteomes" id="UP001362899"/>
    </source>
</evidence>
<comment type="subcellular location">
    <subcellularLocation>
        <location evidence="1 4">Endoplasmic reticulum membrane</location>
        <topology evidence="1 4">Peripheral membrane protein</topology>
        <orientation evidence="1 4">Lumenal side</orientation>
    </subcellularLocation>
</comment>
<sequence length="279" mass="32063">MLEYLLIVPLVAAFKFVEQEFPLPEVFSRQVYDIELSDPLPETDDRIEVLVNGGNFTCTFPKTVINSSIASIPDNDTIRLAQQEIAKFHDKQHTYFDDVWGWRFEYDTDVRQFLPARYFKDTVMHVVLGGGFVSVGEPSSIEGENLNSTKPVFVDDKYMMLAHYKNGHTCDLTMQPREAKLYFTCDSKLNDTSISVLNAAEPQSNCIYEFVLGIKGLCKFPQFSEQQVSASPIRCDSDMPLFQNREKKSLQTNHYEKLKELLSSNYHNKIKQLNNQSKK</sequence>
<keyword evidence="4" id="KW-0256">Endoplasmic reticulum</keyword>
<dbReference type="GO" id="GO:0030246">
    <property type="term" value="F:carbohydrate binding"/>
    <property type="evidence" value="ECO:0007669"/>
    <property type="project" value="UniProtKB-UniRule"/>
</dbReference>
<proteinExistence type="inferred from homology"/>
<dbReference type="AlphaFoldDB" id="A0AAV5RQB9"/>